<keyword evidence="2" id="KW-0812">Transmembrane</keyword>
<keyword evidence="2" id="KW-0472">Membrane</keyword>
<evidence type="ECO:0000313" key="4">
    <source>
        <dbReference type="Proteomes" id="UP001611383"/>
    </source>
</evidence>
<sequence>MSPETLELLADASQYAAVCFIGAFIGIGELISRYKDDPFRAIANPHAFTYTLVNVLAAAMALLALRTMPWSIGITQNMVGLAPTANEGGVAAQRIGQTLLAGFGAMGILRSSAFMVRSGDQDVAIGPSALLQVILSATDRAVDRARAKVRAELVAKTMQTVSFAQIHEALPVLAFSMMQNLSASEKEDFAQELSQIRQSTIDDKAKSICLGLSLSNLVGQDVLDAAVEALRNTVVAGGNPEKLAHTPTPPAVRQEAGTPPSVSK</sequence>
<dbReference type="EMBL" id="CP043494">
    <property type="protein sequence ID" value="WNG43177.1"/>
    <property type="molecule type" value="Genomic_DNA"/>
</dbReference>
<name>A0ABY9WN46_9BACT</name>
<feature type="transmembrane region" description="Helical" evidence="2">
    <location>
        <begin position="43"/>
        <end position="65"/>
    </location>
</feature>
<organism evidence="3 4">
    <name type="scientific">Archangium minus</name>
    <dbReference type="NCBI Taxonomy" id="83450"/>
    <lineage>
        <taxon>Bacteria</taxon>
        <taxon>Pseudomonadati</taxon>
        <taxon>Myxococcota</taxon>
        <taxon>Myxococcia</taxon>
        <taxon>Myxococcales</taxon>
        <taxon>Cystobacterineae</taxon>
        <taxon>Archangiaceae</taxon>
        <taxon>Archangium</taxon>
    </lineage>
</organism>
<gene>
    <name evidence="3" type="ORF">F0U60_02990</name>
</gene>
<protein>
    <submittedName>
        <fullName evidence="3">Uncharacterized protein</fullName>
    </submittedName>
</protein>
<dbReference type="RefSeq" id="WP_395813717.1">
    <property type="nucleotide sequence ID" value="NZ_CP043494.1"/>
</dbReference>
<feature type="transmembrane region" description="Helical" evidence="2">
    <location>
        <begin position="12"/>
        <end position="31"/>
    </location>
</feature>
<evidence type="ECO:0000256" key="1">
    <source>
        <dbReference type="SAM" id="MobiDB-lite"/>
    </source>
</evidence>
<feature type="region of interest" description="Disordered" evidence="1">
    <location>
        <begin position="238"/>
        <end position="264"/>
    </location>
</feature>
<evidence type="ECO:0000313" key="3">
    <source>
        <dbReference type="EMBL" id="WNG43177.1"/>
    </source>
</evidence>
<evidence type="ECO:0000256" key="2">
    <source>
        <dbReference type="SAM" id="Phobius"/>
    </source>
</evidence>
<accession>A0ABY9WN46</accession>
<reference evidence="3 4" key="1">
    <citation type="submission" date="2019-08" db="EMBL/GenBank/DDBJ databases">
        <title>Archangium and Cystobacter genomes.</title>
        <authorList>
            <person name="Chen I.-C.K."/>
            <person name="Wielgoss S."/>
        </authorList>
    </citation>
    <scope>NUCLEOTIDE SEQUENCE [LARGE SCALE GENOMIC DNA]</scope>
    <source>
        <strain evidence="3 4">Cbm 6</strain>
    </source>
</reference>
<proteinExistence type="predicted"/>
<dbReference type="Proteomes" id="UP001611383">
    <property type="component" value="Chromosome"/>
</dbReference>
<keyword evidence="2" id="KW-1133">Transmembrane helix</keyword>
<keyword evidence="4" id="KW-1185">Reference proteome</keyword>